<keyword evidence="4" id="KW-0175">Coiled coil</keyword>
<dbReference type="SUPFAM" id="SSF52540">
    <property type="entry name" value="P-loop containing nucleoside triphosphate hydrolases"/>
    <property type="match status" value="2"/>
</dbReference>
<sequence>MPSPRKKEIIINSKINAVLKKHFKDNIQILSLKEIDKLYNSGEISSPVYKFLKDVVKYQGREKEGKIEIKYSYDIKEKPKIKVTIKLTKILTDHFDGEIKNIRASSLKQLLKDKEITKEEEKELIKLKKAQVKGILDDIVEYEKPESPKPDSPKPDSPKPDSPKPDSPKPDSPKLLLEPESPKDPPTFWNPELEPQSPVYDDNSVDNSPTYDPGSPLPLEDESPTYAPGSPLPLEDESPTYAPGSPLPLEDESPTYAPGSPEPLDEEITNIKEGKYLIPHRKAFVDFVNDEFYKDILKKTSESDLNVYQVLVREYLSIETPYRGLLVYHGLGTGKTATAVSMAEKASSDMKITTLLPASLESNFIGEVKRWGKNELDIEGSHWSFIPFKEIQGDDKIRKELYDDYGVTDEVLKNIINHTIREVKQKIKKSLIDGDPDLQNKKPVLFNKMKQEYKKISGDVLQMKGFWKHGSTGEKYSDMSEYQRIFLECQIHKLIELKYNFIHYNPLPTINKSDKEIKDSDDEDMFEDELIKKGNALIKQNLIQKLNYNVSKHGVESPFYGETIIIDEVHNFVREVVNDSGSARTFYEWIINAEKVKLVFLSGTPIINKPSEIAILYNMLKGKQNVYTLTVKSNEEPQEVTEKLNDIFYKENSPIELFHVSRKEGKLVISFTMNQESFVSVMNPENKLVYTSAENKYTYKQFIKTIYSGLEKIFNDSDITPNSKSATSSYKKPIVFDKQLNVPFYRFQNLFEIKDKGELRDLSNAENFMDYFFLDNFEIDDQKKTLLRRMLMGLTSYYPIDRSQIGSMPTVVAPQITDGYENYAITEKITVEACQMSSLQFNKYIEVWRSEKKKDLIRQMKRHLHEELPFDFNIRTRQICNMIYKDDEFRYIKDDDRAYGKKIEQYEDLKQNKLLEYENKLSEFSPKLHRIMKNILKFRDGIKPTGKILIYSDFRGDSGGEIVEQVLKANGYSLYDPSEPTSNSLKFTFISGEESVDLRKQNMKAFNDSSNKYGEHIQVMIISGAGAEGISLTCVRQVHILEPFWNFVRIDQVFGRAIRLKSHDELDPKERSVEEYLYLSSLPSGSSIEEIYQSIQGWDNVPELTNVKAEIAESQNKDIKEIIDMIQNIGQSVDQKIFDIMEKKYKVSQNIINIIKESSLDCIQHTRDDPSINEKCIRFSNLLMHEIAYFPGISAEELFEIDVKQLKASFLLFMKPNIYVVGSGDDYIYYESEKEGLDIRYIRENTKKICSLSLDDGNIYFNAEKDHDLNDELGKQFSVYQDMYSLDKYYDEIVDKKFPSVKTILNGGKIGFKIKYNPNEMMFFSSNEENKLRRLYRFDEFIDNKLTKPLILCNKEVFIQD</sequence>
<keyword evidence="3" id="KW-0067">ATP-binding</keyword>
<evidence type="ECO:0000256" key="1">
    <source>
        <dbReference type="ARBA" id="ARBA00022741"/>
    </source>
</evidence>
<keyword evidence="1" id="KW-0547">Nucleotide-binding</keyword>
<dbReference type="InterPro" id="IPR001650">
    <property type="entry name" value="Helicase_C-like"/>
</dbReference>
<evidence type="ECO:0000313" key="7">
    <source>
        <dbReference type="EMBL" id="QHT02752.1"/>
    </source>
</evidence>
<organism evidence="7">
    <name type="scientific">viral metagenome</name>
    <dbReference type="NCBI Taxonomy" id="1070528"/>
    <lineage>
        <taxon>unclassified sequences</taxon>
        <taxon>metagenomes</taxon>
        <taxon>organismal metagenomes</taxon>
    </lineage>
</organism>
<dbReference type="SMART" id="SM00490">
    <property type="entry name" value="HELICc"/>
    <property type="match status" value="1"/>
</dbReference>
<accession>A0A6C0CF26</accession>
<dbReference type="CDD" id="cd18793">
    <property type="entry name" value="SF2_C_SNF"/>
    <property type="match status" value="1"/>
</dbReference>
<evidence type="ECO:0000256" key="5">
    <source>
        <dbReference type="SAM" id="MobiDB-lite"/>
    </source>
</evidence>
<dbReference type="InterPro" id="IPR050628">
    <property type="entry name" value="SNF2_RAD54_helicase_TF"/>
</dbReference>
<dbReference type="EMBL" id="MN739398">
    <property type="protein sequence ID" value="QHT02752.1"/>
    <property type="molecule type" value="Genomic_DNA"/>
</dbReference>
<feature type="region of interest" description="Disordered" evidence="5">
    <location>
        <begin position="142"/>
        <end position="266"/>
    </location>
</feature>
<dbReference type="PANTHER" id="PTHR45626">
    <property type="entry name" value="TRANSCRIPTION TERMINATION FACTOR 2-RELATED"/>
    <property type="match status" value="1"/>
</dbReference>
<name>A0A6C0CF26_9ZZZZ</name>
<feature type="compositionally biased region" description="Basic and acidic residues" evidence="5">
    <location>
        <begin position="142"/>
        <end position="172"/>
    </location>
</feature>
<dbReference type="Pfam" id="PF00271">
    <property type="entry name" value="Helicase_C"/>
    <property type="match status" value="1"/>
</dbReference>
<dbReference type="InterPro" id="IPR049730">
    <property type="entry name" value="SNF2/RAD54-like_C"/>
</dbReference>
<dbReference type="GO" id="GO:0005524">
    <property type="term" value="F:ATP binding"/>
    <property type="evidence" value="ECO:0007669"/>
    <property type="project" value="UniProtKB-KW"/>
</dbReference>
<evidence type="ECO:0000256" key="3">
    <source>
        <dbReference type="ARBA" id="ARBA00022840"/>
    </source>
</evidence>
<proteinExistence type="predicted"/>
<feature type="domain" description="Helicase C-terminal" evidence="6">
    <location>
        <begin position="934"/>
        <end position="1130"/>
    </location>
</feature>
<dbReference type="GO" id="GO:0008094">
    <property type="term" value="F:ATP-dependent activity, acting on DNA"/>
    <property type="evidence" value="ECO:0007669"/>
    <property type="project" value="TreeGrafter"/>
</dbReference>
<dbReference type="GO" id="GO:0016787">
    <property type="term" value="F:hydrolase activity"/>
    <property type="evidence" value="ECO:0007669"/>
    <property type="project" value="UniProtKB-KW"/>
</dbReference>
<evidence type="ECO:0000256" key="4">
    <source>
        <dbReference type="SAM" id="Coils"/>
    </source>
</evidence>
<evidence type="ECO:0000256" key="2">
    <source>
        <dbReference type="ARBA" id="ARBA00022801"/>
    </source>
</evidence>
<reference evidence="7" key="1">
    <citation type="journal article" date="2020" name="Nature">
        <title>Giant virus diversity and host interactions through global metagenomics.</title>
        <authorList>
            <person name="Schulz F."/>
            <person name="Roux S."/>
            <person name="Paez-Espino D."/>
            <person name="Jungbluth S."/>
            <person name="Walsh D.A."/>
            <person name="Denef V.J."/>
            <person name="McMahon K.D."/>
            <person name="Konstantinidis K.T."/>
            <person name="Eloe-Fadrosh E.A."/>
            <person name="Kyrpides N.C."/>
            <person name="Woyke T."/>
        </authorList>
    </citation>
    <scope>NUCLEOTIDE SEQUENCE</scope>
    <source>
        <strain evidence="7">GVMAG-M-3300020595-32</strain>
    </source>
</reference>
<evidence type="ECO:0000259" key="6">
    <source>
        <dbReference type="PROSITE" id="PS51194"/>
    </source>
</evidence>
<dbReference type="GO" id="GO:0005634">
    <property type="term" value="C:nucleus"/>
    <property type="evidence" value="ECO:0007669"/>
    <property type="project" value="TreeGrafter"/>
</dbReference>
<dbReference type="PROSITE" id="PS51194">
    <property type="entry name" value="HELICASE_CTER"/>
    <property type="match status" value="1"/>
</dbReference>
<dbReference type="InterPro" id="IPR027417">
    <property type="entry name" value="P-loop_NTPase"/>
</dbReference>
<protein>
    <recommendedName>
        <fullName evidence="6">Helicase C-terminal domain-containing protein</fullName>
    </recommendedName>
</protein>
<feature type="coiled-coil region" evidence="4">
    <location>
        <begin position="104"/>
        <end position="131"/>
    </location>
</feature>
<keyword evidence="2" id="KW-0378">Hydrolase</keyword>
<dbReference type="GO" id="GO:0006281">
    <property type="term" value="P:DNA repair"/>
    <property type="evidence" value="ECO:0007669"/>
    <property type="project" value="TreeGrafter"/>
</dbReference>
<dbReference type="Gene3D" id="3.40.50.300">
    <property type="entry name" value="P-loop containing nucleotide triphosphate hydrolases"/>
    <property type="match status" value="2"/>
</dbReference>